<sequence>MSAKLDRLGEARLDELVFKMKGASKILLHGNCNKNEIGNPQQASWARAMEVKKYLVKKGIGEKKIFVGANIDEPLHGVRIEIHL</sequence>
<evidence type="ECO:0000313" key="1">
    <source>
        <dbReference type="EMBL" id="SFN16639.1"/>
    </source>
</evidence>
<dbReference type="InterPro" id="IPR036737">
    <property type="entry name" value="OmpA-like_sf"/>
</dbReference>
<dbReference type="Proteomes" id="UP000242869">
    <property type="component" value="Unassembled WGS sequence"/>
</dbReference>
<accession>A0A1I4WUJ2</accession>
<gene>
    <name evidence="1" type="ORF">SAMN05660284_00710</name>
</gene>
<keyword evidence="2" id="KW-1185">Reference proteome</keyword>
<dbReference type="SUPFAM" id="SSF103088">
    <property type="entry name" value="OmpA-like"/>
    <property type="match status" value="1"/>
</dbReference>
<reference evidence="2" key="1">
    <citation type="submission" date="2016-10" db="EMBL/GenBank/DDBJ databases">
        <authorList>
            <person name="Varghese N."/>
            <person name="Submissions S."/>
        </authorList>
    </citation>
    <scope>NUCLEOTIDE SEQUENCE [LARGE SCALE GENOMIC DNA]</scope>
    <source>
        <strain evidence="2">DSM 6150</strain>
    </source>
</reference>
<dbReference type="Gene3D" id="3.30.1330.60">
    <property type="entry name" value="OmpA-like domain"/>
    <property type="match status" value="1"/>
</dbReference>
<dbReference type="STRING" id="83765.SAMN05660284_00710"/>
<protein>
    <submittedName>
        <fullName evidence="1">OmpA family protein</fullName>
    </submittedName>
</protein>
<organism evidence="1 2">
    <name type="scientific">Formivibrio citricus</name>
    <dbReference type="NCBI Taxonomy" id="83765"/>
    <lineage>
        <taxon>Bacteria</taxon>
        <taxon>Pseudomonadati</taxon>
        <taxon>Pseudomonadota</taxon>
        <taxon>Betaproteobacteria</taxon>
        <taxon>Neisseriales</taxon>
        <taxon>Chitinibacteraceae</taxon>
        <taxon>Formivibrio</taxon>
    </lineage>
</organism>
<evidence type="ECO:0000313" key="2">
    <source>
        <dbReference type="Proteomes" id="UP000242869"/>
    </source>
</evidence>
<dbReference type="AlphaFoldDB" id="A0A1I4WUJ2"/>
<dbReference type="EMBL" id="FOVE01000004">
    <property type="protein sequence ID" value="SFN16639.1"/>
    <property type="molecule type" value="Genomic_DNA"/>
</dbReference>
<proteinExistence type="predicted"/>
<name>A0A1I4WUJ2_9NEIS</name>